<dbReference type="InterPro" id="IPR002347">
    <property type="entry name" value="SDR_fam"/>
</dbReference>
<gene>
    <name evidence="5" type="ORF">CK620_06330</name>
</gene>
<dbReference type="NCBIfam" id="NF005437">
    <property type="entry name" value="PRK07024.1"/>
    <property type="match status" value="1"/>
</dbReference>
<dbReference type="RefSeq" id="WP_095542643.1">
    <property type="nucleotide sequence ID" value="NZ_NSJC01000010.1"/>
</dbReference>
<dbReference type="AlphaFoldDB" id="A0A2A2ACJ9"/>
<evidence type="ECO:0000256" key="3">
    <source>
        <dbReference type="RuleBase" id="RU000363"/>
    </source>
</evidence>
<sequence>MTYAQSPSTASKAVATQPARLVFITGASSGLGQALAEHYARRGWRLALVARRLELMQQWRARLQLSEADCALYAADVSEPEQIRAVAQQCLQQQGLPDVVIASAGISHGIDTADWDDLAHMQAIWETNNRGLAATFIPFITPMRQRRSGTLVGIASVAGVRGLPGHAGYSASKAGVIAYCESLRGDLRGSGVRVVTISPGFVDTAMTAGNPFSMPFLMSAPDFAARAYEAIEKQQSSVVIPWQMGWVARLLRRLPDAVFDYALAGRGRKPRKKPQ</sequence>
<dbReference type="PRINTS" id="PR00080">
    <property type="entry name" value="SDRFAMILY"/>
</dbReference>
<dbReference type="Pfam" id="PF00106">
    <property type="entry name" value="adh_short"/>
    <property type="match status" value="1"/>
</dbReference>
<comment type="similarity">
    <text evidence="1 3">Belongs to the short-chain dehydrogenases/reductases (SDR) family.</text>
</comment>
<dbReference type="Proteomes" id="UP000217999">
    <property type="component" value="Unassembled WGS sequence"/>
</dbReference>
<dbReference type="EMBL" id="NSJF01000002">
    <property type="protein sequence ID" value="PAT35464.1"/>
    <property type="molecule type" value="Genomic_DNA"/>
</dbReference>
<evidence type="ECO:0000313" key="5">
    <source>
        <dbReference type="EMBL" id="PAT35464.1"/>
    </source>
</evidence>
<dbReference type="GO" id="GO:0016491">
    <property type="term" value="F:oxidoreductase activity"/>
    <property type="evidence" value="ECO:0007669"/>
    <property type="project" value="UniProtKB-KW"/>
</dbReference>
<keyword evidence="2" id="KW-0560">Oxidoreductase</keyword>
<dbReference type="PROSITE" id="PS00061">
    <property type="entry name" value="ADH_SHORT"/>
    <property type="match status" value="1"/>
</dbReference>
<feature type="domain" description="Ketoreductase" evidence="4">
    <location>
        <begin position="20"/>
        <end position="200"/>
    </location>
</feature>
<name>A0A2A2ACJ9_9BURK</name>
<dbReference type="InterPro" id="IPR057326">
    <property type="entry name" value="KR_dom"/>
</dbReference>
<evidence type="ECO:0000256" key="1">
    <source>
        <dbReference type="ARBA" id="ARBA00006484"/>
    </source>
</evidence>
<evidence type="ECO:0000256" key="2">
    <source>
        <dbReference type="ARBA" id="ARBA00023002"/>
    </source>
</evidence>
<dbReference type="PRINTS" id="PR00081">
    <property type="entry name" value="GDHRDH"/>
</dbReference>
<dbReference type="InterPro" id="IPR036291">
    <property type="entry name" value="NAD(P)-bd_dom_sf"/>
</dbReference>
<dbReference type="SUPFAM" id="SSF51735">
    <property type="entry name" value="NAD(P)-binding Rossmann-fold domains"/>
    <property type="match status" value="1"/>
</dbReference>
<evidence type="ECO:0000313" key="6">
    <source>
        <dbReference type="Proteomes" id="UP000217999"/>
    </source>
</evidence>
<dbReference type="PANTHER" id="PTHR44196">
    <property type="entry name" value="DEHYDROGENASE/REDUCTASE SDR FAMILY MEMBER 7B"/>
    <property type="match status" value="1"/>
</dbReference>
<reference evidence="5 6" key="1">
    <citation type="submission" date="2017-08" db="EMBL/GenBank/DDBJ databases">
        <title>WGS of Clinical strains of the CDC Group NO-1 linked to zoonotic infections in humans.</title>
        <authorList>
            <person name="Bernier A.-M."/>
            <person name="Bernard K."/>
        </authorList>
    </citation>
    <scope>NUCLEOTIDE SEQUENCE [LARGE SCALE GENOMIC DNA]</scope>
    <source>
        <strain evidence="5 6">NML03-0146</strain>
    </source>
</reference>
<accession>A0A2A2ACJ9</accession>
<dbReference type="SMART" id="SM00822">
    <property type="entry name" value="PKS_KR"/>
    <property type="match status" value="1"/>
</dbReference>
<comment type="caution">
    <text evidence="5">The sequence shown here is derived from an EMBL/GenBank/DDBJ whole genome shotgun (WGS) entry which is preliminary data.</text>
</comment>
<dbReference type="PANTHER" id="PTHR44196:SF1">
    <property type="entry name" value="DEHYDROGENASE_REDUCTASE SDR FAMILY MEMBER 7B"/>
    <property type="match status" value="1"/>
</dbReference>
<dbReference type="InterPro" id="IPR020904">
    <property type="entry name" value="Sc_DH/Rdtase_CS"/>
</dbReference>
<dbReference type="Gene3D" id="3.40.50.720">
    <property type="entry name" value="NAD(P)-binding Rossmann-like Domain"/>
    <property type="match status" value="1"/>
</dbReference>
<dbReference type="GO" id="GO:0016020">
    <property type="term" value="C:membrane"/>
    <property type="evidence" value="ECO:0007669"/>
    <property type="project" value="TreeGrafter"/>
</dbReference>
<organism evidence="5 6">
    <name type="scientific">Vandammella animalimorsus</name>
    <dbReference type="NCBI Taxonomy" id="2029117"/>
    <lineage>
        <taxon>Bacteria</taxon>
        <taxon>Pseudomonadati</taxon>
        <taxon>Pseudomonadota</taxon>
        <taxon>Betaproteobacteria</taxon>
        <taxon>Burkholderiales</taxon>
        <taxon>Comamonadaceae</taxon>
        <taxon>Vandammella</taxon>
    </lineage>
</organism>
<proteinExistence type="inferred from homology"/>
<evidence type="ECO:0000259" key="4">
    <source>
        <dbReference type="SMART" id="SM00822"/>
    </source>
</evidence>
<protein>
    <submittedName>
        <fullName evidence="5">Short-chain dehydrogenase</fullName>
    </submittedName>
</protein>